<name>A0A485MD81_LYNPA</name>
<gene>
    <name evidence="2" type="ORF">LYPA_23C010892</name>
</gene>
<dbReference type="EMBL" id="CAAGRJ010000844">
    <property type="protein sequence ID" value="VFV18417.1"/>
    <property type="molecule type" value="Genomic_DNA"/>
</dbReference>
<organism evidence="2 3">
    <name type="scientific">Lynx pardinus</name>
    <name type="common">Iberian lynx</name>
    <name type="synonym">Felis pardina</name>
    <dbReference type="NCBI Taxonomy" id="191816"/>
    <lineage>
        <taxon>Eukaryota</taxon>
        <taxon>Metazoa</taxon>
        <taxon>Chordata</taxon>
        <taxon>Craniata</taxon>
        <taxon>Vertebrata</taxon>
        <taxon>Euteleostomi</taxon>
        <taxon>Mammalia</taxon>
        <taxon>Eutheria</taxon>
        <taxon>Laurasiatheria</taxon>
        <taxon>Carnivora</taxon>
        <taxon>Feliformia</taxon>
        <taxon>Felidae</taxon>
        <taxon>Felinae</taxon>
        <taxon>Lynx</taxon>
    </lineage>
</organism>
<sequence length="118" mass="12682">MDRSSGLRLNEPKRNRPVQLSDRKSPETTCRGSTSSSLCKAALSPRQRSELAALVHDLSTGTAAIKGDSDRLSSQLWAQLQTPPSATRAVPEGRSVLTAQGSCRTRQAHSGPRTCMHA</sequence>
<evidence type="ECO:0000313" key="3">
    <source>
        <dbReference type="Proteomes" id="UP000386466"/>
    </source>
</evidence>
<reference evidence="2 3" key="1">
    <citation type="submission" date="2019-01" db="EMBL/GenBank/DDBJ databases">
        <authorList>
            <person name="Alioto T."/>
            <person name="Alioto T."/>
        </authorList>
    </citation>
    <scope>NUCLEOTIDE SEQUENCE [LARGE SCALE GENOMIC DNA]</scope>
</reference>
<dbReference type="AlphaFoldDB" id="A0A485MD81"/>
<feature type="region of interest" description="Disordered" evidence="1">
    <location>
        <begin position="1"/>
        <end position="35"/>
    </location>
</feature>
<protein>
    <submittedName>
        <fullName evidence="2">Uncharacterized protein</fullName>
    </submittedName>
</protein>
<evidence type="ECO:0000256" key="1">
    <source>
        <dbReference type="SAM" id="MobiDB-lite"/>
    </source>
</evidence>
<accession>A0A485MD81</accession>
<dbReference type="Proteomes" id="UP000386466">
    <property type="component" value="Unassembled WGS sequence"/>
</dbReference>
<feature type="compositionally biased region" description="Basic and acidic residues" evidence="1">
    <location>
        <begin position="1"/>
        <end position="14"/>
    </location>
</feature>
<proteinExistence type="predicted"/>
<keyword evidence="3" id="KW-1185">Reference proteome</keyword>
<evidence type="ECO:0000313" key="2">
    <source>
        <dbReference type="EMBL" id="VFV18417.1"/>
    </source>
</evidence>